<dbReference type="AlphaFoldDB" id="A0A5Q5BSL3"/>
<proteinExistence type="predicted"/>
<sequence>MSGTPTPLPAEILAEARLAIHTAVAEHGDRRRMFAHHAATLAADAALHPGAEASQQAKALCYLDETAGLLARAAEEVSAESVAPA</sequence>
<geneLocation type="plasmid" evidence="1">
    <name>Plasmid1</name>
</geneLocation>
<accession>A0A5Q5BSL3</accession>
<evidence type="ECO:0000313" key="1">
    <source>
        <dbReference type="EMBL" id="ABG11516.1"/>
    </source>
</evidence>
<dbReference type="EMBL" id="CP000385">
    <property type="protein sequence ID" value="ABG11516.1"/>
    <property type="molecule type" value="Genomic_DNA"/>
</dbReference>
<name>A0A5Q5BSL3_MYCSS</name>
<dbReference type="KEGG" id="mmc:Mmcs_5416"/>
<gene>
    <name evidence="1" type="ordered locus">Mmcs_5416</name>
</gene>
<organism evidence="1">
    <name type="scientific">Mycobacterium sp. (strain MCS)</name>
    <dbReference type="NCBI Taxonomy" id="164756"/>
    <lineage>
        <taxon>Bacteria</taxon>
        <taxon>Bacillati</taxon>
        <taxon>Actinomycetota</taxon>
        <taxon>Actinomycetes</taxon>
        <taxon>Mycobacteriales</taxon>
        <taxon>Mycobacteriaceae</taxon>
        <taxon>Mycobacterium</taxon>
    </lineage>
</organism>
<keyword evidence="1" id="KW-0614">Plasmid</keyword>
<reference evidence="1" key="1">
    <citation type="submission" date="2006-06" db="EMBL/GenBank/DDBJ databases">
        <title>Complete sequence of plasmid of Mycobacterium sp. MCS.</title>
        <authorList>
            <consortium name="US DOE Joint Genome Institute"/>
            <person name="Copeland A."/>
            <person name="Lucas S."/>
            <person name="Lapidus A."/>
            <person name="Barry K."/>
            <person name="Detter J.C."/>
            <person name="Glavina del Rio T."/>
            <person name="Hammon N."/>
            <person name="Israni S."/>
            <person name="Dalin E."/>
            <person name="Tice H."/>
            <person name="Pitluck S."/>
            <person name="Martinez M."/>
            <person name="Schmutz J."/>
            <person name="Larimer F."/>
            <person name="Land M."/>
            <person name="Hauser L."/>
            <person name="Kyrpides N."/>
            <person name="Kim E."/>
            <person name="Miller C.D."/>
            <person name="Hughes J.E."/>
            <person name="Anderson A.J."/>
            <person name="Sims R.C."/>
            <person name="Richardson P."/>
        </authorList>
    </citation>
    <scope>NUCLEOTIDE SEQUENCE [LARGE SCALE GENOMIC DNA]</scope>
    <source>
        <strain evidence="1">MCS</strain>
        <plasmid evidence="1">Plasmid1</plasmid>
    </source>
</reference>
<protein>
    <submittedName>
        <fullName evidence="1">Uncharacterized protein</fullName>
    </submittedName>
</protein>